<evidence type="ECO:0000256" key="1">
    <source>
        <dbReference type="SAM" id="Phobius"/>
    </source>
</evidence>
<feature type="domain" description="T20D4.11-like" evidence="3">
    <location>
        <begin position="326"/>
        <end position="453"/>
    </location>
</feature>
<evidence type="ECO:0000313" key="5">
    <source>
        <dbReference type="Proteomes" id="UP000008068"/>
    </source>
</evidence>
<dbReference type="PANTHER" id="PTHR21453">
    <property type="entry name" value="DUF19 DOMAIN-CONTAINING PROTEIN-RELATED-RELATED"/>
    <property type="match status" value="1"/>
</dbReference>
<proteinExistence type="predicted"/>
<feature type="domain" description="T20D4.11-like" evidence="3">
    <location>
        <begin position="188"/>
        <end position="315"/>
    </location>
</feature>
<dbReference type="HOGENOM" id="CLU_342969_0_0_1"/>
<dbReference type="STRING" id="135651.G0MA07"/>
<feature type="domain" description="T20D4.11-like" evidence="3">
    <location>
        <begin position="460"/>
        <end position="585"/>
    </location>
</feature>
<feature type="signal peptide" evidence="2">
    <location>
        <begin position="1"/>
        <end position="18"/>
    </location>
</feature>
<accession>G0MA07</accession>
<feature type="domain" description="T20D4.11-like" evidence="3">
    <location>
        <begin position="658"/>
        <end position="817"/>
    </location>
</feature>
<dbReference type="Pfam" id="PF01579">
    <property type="entry name" value="DUF19"/>
    <property type="match status" value="5"/>
</dbReference>
<feature type="domain" description="T20D4.11-like" evidence="3">
    <location>
        <begin position="31"/>
        <end position="184"/>
    </location>
</feature>
<dbReference type="InParanoid" id="G0MA07"/>
<sequence length="826" mass="96969">MWLKLAVIAAIFIGFARGASLATAEARLTNCTVADGFQALSCLMRLSDFGTKIDELDMEDKSQIAEFKDSCDSLSNCFASLNCDAPDPAAKKAIVSIRNYCDAVIYVANDFAECSEKLELKNSTCFDDWTPFPEEIDLVTDPKKKEEINQEACENFFGKDNCLEKEIKEICGDQDWYGFRDWIMATVTAYNLLDLNDKEIVNEFLKGCDSFERCRPHLQCNQENYVLEREALISTPPVCDAVRNFSIQFSDCWAKISQKPLSSVAMWTYYRNEKFSGEKILLLENDTCQMFFGGTGWLKKVIRETCGEEKWEEQIVNATHVFSTLSKDLDNRTRIHKVLELCDKLYPCLKILYCPTRKINGFPNSEVDRIKKICSSLKFYEAKLFDCWKQISSNQSECVKEWRKFEKSEQQKSFYWINKRVCNEFFGESGCMRMEIEERCGRKTWVNYRENLLMVKYEQRFLKLNKKPSLSNFLKTCDKLYDCLPTLFCWTTKQGNISEIHKARNVCDAVTEYSRNLGGCWDKIEARSFECLEDWKQLESGYRYSMSLENTIAQKKSCDRIFGSTGCLRKEMTELCGRSMWNLYERDCPPRGTMERLNIEEVPPPPRRVPSWRRFTPLTTKNLVTIVGGTMITLVVVFFVLWMGLFLLSEHIEKKCVPMNPVNEMECRMILSDLRKEHETLTLHDDNSTQSYIDNFDFFNSTCLQEDYCWMNHIETDREIRFMSIFQQGSQFYLDHISECWHSVTSKDTECQRKWKPLEETPYNRTIWYSEAVRDECKGLFDGDGCFQKEIRETCGAEKWEEFLSFVRHMNRIHWVCEYYFWKIKW</sequence>
<keyword evidence="2" id="KW-0732">Signal</keyword>
<dbReference type="PANTHER" id="PTHR21453:SF28">
    <property type="entry name" value="DUF19 DOMAIN-CONTAINING PROTEIN-RELATED"/>
    <property type="match status" value="1"/>
</dbReference>
<dbReference type="OrthoDB" id="5835962at2759"/>
<evidence type="ECO:0000313" key="4">
    <source>
        <dbReference type="EMBL" id="EGT30983.1"/>
    </source>
</evidence>
<dbReference type="EMBL" id="GL379787">
    <property type="protein sequence ID" value="EGT30983.1"/>
    <property type="molecule type" value="Genomic_DNA"/>
</dbReference>
<dbReference type="Proteomes" id="UP000008068">
    <property type="component" value="Unassembled WGS sequence"/>
</dbReference>
<evidence type="ECO:0000259" key="3">
    <source>
        <dbReference type="Pfam" id="PF01579"/>
    </source>
</evidence>
<keyword evidence="1" id="KW-1133">Transmembrane helix</keyword>
<dbReference type="AlphaFoldDB" id="G0MA07"/>
<keyword evidence="5" id="KW-1185">Reference proteome</keyword>
<dbReference type="InterPro" id="IPR002542">
    <property type="entry name" value="T20D4.11-like_dom"/>
</dbReference>
<gene>
    <name evidence="4" type="ORF">CAEBREN_26012</name>
</gene>
<keyword evidence="1" id="KW-0472">Membrane</keyword>
<protein>
    <recommendedName>
        <fullName evidence="3">T20D4.11-like domain-containing protein</fullName>
    </recommendedName>
</protein>
<name>G0MA07_CAEBE</name>
<reference evidence="5" key="1">
    <citation type="submission" date="2011-07" db="EMBL/GenBank/DDBJ databases">
        <authorList>
            <consortium name="Caenorhabditis brenneri Sequencing and Analysis Consortium"/>
            <person name="Wilson R.K."/>
        </authorList>
    </citation>
    <scope>NUCLEOTIDE SEQUENCE [LARGE SCALE GENOMIC DNA]</scope>
    <source>
        <strain evidence="5">PB2801</strain>
    </source>
</reference>
<evidence type="ECO:0000256" key="2">
    <source>
        <dbReference type="SAM" id="SignalP"/>
    </source>
</evidence>
<feature type="transmembrane region" description="Helical" evidence="1">
    <location>
        <begin position="623"/>
        <end position="648"/>
    </location>
</feature>
<keyword evidence="1" id="KW-0812">Transmembrane</keyword>
<dbReference type="eggNOG" id="ENOG502THJ5">
    <property type="taxonomic scope" value="Eukaryota"/>
</dbReference>
<organism evidence="5">
    <name type="scientific">Caenorhabditis brenneri</name>
    <name type="common">Nematode worm</name>
    <dbReference type="NCBI Taxonomy" id="135651"/>
    <lineage>
        <taxon>Eukaryota</taxon>
        <taxon>Metazoa</taxon>
        <taxon>Ecdysozoa</taxon>
        <taxon>Nematoda</taxon>
        <taxon>Chromadorea</taxon>
        <taxon>Rhabditida</taxon>
        <taxon>Rhabditina</taxon>
        <taxon>Rhabditomorpha</taxon>
        <taxon>Rhabditoidea</taxon>
        <taxon>Rhabditidae</taxon>
        <taxon>Peloderinae</taxon>
        <taxon>Caenorhabditis</taxon>
    </lineage>
</organism>
<feature type="chain" id="PRO_5003403216" description="T20D4.11-like domain-containing protein" evidence="2">
    <location>
        <begin position="19"/>
        <end position="826"/>
    </location>
</feature>